<evidence type="ECO:0000256" key="7">
    <source>
        <dbReference type="ARBA" id="ARBA00022927"/>
    </source>
</evidence>
<keyword evidence="6" id="KW-0812">Transmembrane</keyword>
<dbReference type="PANTHER" id="PTHR33446">
    <property type="entry name" value="PROTEIN TONB-RELATED"/>
    <property type="match status" value="1"/>
</dbReference>
<dbReference type="PROSITE" id="PS52015">
    <property type="entry name" value="TONB_CTD"/>
    <property type="match status" value="1"/>
</dbReference>
<sequence>MKTTISNRLLLVVALVCATTLCSPVIEADDSDPNLPLEIRDLTEENRSDPPQTILPLGPAYGRVPDTTVAVVWIRFKADRKGYAKDIQIAYSSRRNFGFEERAAIAFVAGSFKKPKFSGRQPYKTLYHEIVFKKLPSDTVRAPEACASVDSESLGIGVETFPEMISNAQPKYPAMARRAGIGGTVWVKSLIDCEGSVRMSVIGRSSGSAELDTAALTASYNNKFSPGFQQRKPVACWVTYQVRFK</sequence>
<name>A0A855X3Y0_9BACT</name>
<dbReference type="InterPro" id="IPR037682">
    <property type="entry name" value="TonB_C"/>
</dbReference>
<feature type="signal peptide" evidence="10">
    <location>
        <begin position="1"/>
        <end position="28"/>
    </location>
</feature>
<evidence type="ECO:0000256" key="5">
    <source>
        <dbReference type="ARBA" id="ARBA00022519"/>
    </source>
</evidence>
<evidence type="ECO:0000256" key="2">
    <source>
        <dbReference type="ARBA" id="ARBA00006555"/>
    </source>
</evidence>
<gene>
    <name evidence="12" type="ORF">C3F09_11065</name>
</gene>
<comment type="subcellular location">
    <subcellularLocation>
        <location evidence="1">Cell inner membrane</location>
        <topology evidence="1">Single-pass membrane protein</topology>
        <orientation evidence="1">Periplasmic side</orientation>
    </subcellularLocation>
</comment>
<dbReference type="GO" id="GO:0098797">
    <property type="term" value="C:plasma membrane protein complex"/>
    <property type="evidence" value="ECO:0007669"/>
    <property type="project" value="TreeGrafter"/>
</dbReference>
<dbReference type="GO" id="GO:0055085">
    <property type="term" value="P:transmembrane transport"/>
    <property type="evidence" value="ECO:0007669"/>
    <property type="project" value="InterPro"/>
</dbReference>
<evidence type="ECO:0000313" key="12">
    <source>
        <dbReference type="EMBL" id="PWB68721.1"/>
    </source>
</evidence>
<reference evidence="12 13" key="1">
    <citation type="journal article" date="2018" name="ISME J.">
        <title>A methanotrophic archaeon couples anaerobic oxidation of methane to Fe(III) reduction.</title>
        <authorList>
            <person name="Cai C."/>
            <person name="Leu A.O."/>
            <person name="Xie G.J."/>
            <person name="Guo J."/>
            <person name="Feng Y."/>
            <person name="Zhao J.X."/>
            <person name="Tyson G.W."/>
            <person name="Yuan Z."/>
            <person name="Hu S."/>
        </authorList>
    </citation>
    <scope>NUCLEOTIDE SEQUENCE [LARGE SCALE GENOMIC DNA]</scope>
    <source>
        <strain evidence="12">FeB_12</strain>
    </source>
</reference>
<keyword evidence="8" id="KW-1133">Transmembrane helix</keyword>
<keyword evidence="10" id="KW-0732">Signal</keyword>
<proteinExistence type="inferred from homology"/>
<evidence type="ECO:0000256" key="8">
    <source>
        <dbReference type="ARBA" id="ARBA00022989"/>
    </source>
</evidence>
<evidence type="ECO:0000256" key="1">
    <source>
        <dbReference type="ARBA" id="ARBA00004383"/>
    </source>
</evidence>
<dbReference type="Proteomes" id="UP000250918">
    <property type="component" value="Unassembled WGS sequence"/>
</dbReference>
<keyword evidence="7" id="KW-0653">Protein transport</keyword>
<keyword evidence="3" id="KW-0813">Transport</keyword>
<dbReference type="Gene3D" id="3.30.1150.10">
    <property type="match status" value="1"/>
</dbReference>
<comment type="caution">
    <text evidence="12">The sequence shown here is derived from an EMBL/GenBank/DDBJ whole genome shotgun (WGS) entry which is preliminary data.</text>
</comment>
<dbReference type="NCBIfam" id="TIGR01352">
    <property type="entry name" value="tonB_Cterm"/>
    <property type="match status" value="1"/>
</dbReference>
<dbReference type="AlphaFoldDB" id="A0A855X3Y0"/>
<keyword evidence="5" id="KW-0997">Cell inner membrane</keyword>
<evidence type="ECO:0000256" key="9">
    <source>
        <dbReference type="ARBA" id="ARBA00023136"/>
    </source>
</evidence>
<dbReference type="InterPro" id="IPR051045">
    <property type="entry name" value="TonB-dependent_transducer"/>
</dbReference>
<organism evidence="12 13">
    <name type="scientific">candidate division GN15 bacterium</name>
    <dbReference type="NCBI Taxonomy" id="2072418"/>
    <lineage>
        <taxon>Bacteria</taxon>
        <taxon>candidate division GN15</taxon>
    </lineage>
</organism>
<dbReference type="Pfam" id="PF03544">
    <property type="entry name" value="TonB_C"/>
    <property type="match status" value="1"/>
</dbReference>
<evidence type="ECO:0000256" key="6">
    <source>
        <dbReference type="ARBA" id="ARBA00022692"/>
    </source>
</evidence>
<dbReference type="GO" id="GO:0015031">
    <property type="term" value="P:protein transport"/>
    <property type="evidence" value="ECO:0007669"/>
    <property type="project" value="UniProtKB-KW"/>
</dbReference>
<feature type="chain" id="PRO_5032788297" description="TonB C-terminal domain-containing protein" evidence="10">
    <location>
        <begin position="29"/>
        <end position="245"/>
    </location>
</feature>
<dbReference type="PANTHER" id="PTHR33446:SF2">
    <property type="entry name" value="PROTEIN TONB"/>
    <property type="match status" value="1"/>
</dbReference>
<dbReference type="EMBL" id="PQAP01000192">
    <property type="protein sequence ID" value="PWB68721.1"/>
    <property type="molecule type" value="Genomic_DNA"/>
</dbReference>
<keyword evidence="9" id="KW-0472">Membrane</keyword>
<keyword evidence="4" id="KW-1003">Cell membrane</keyword>
<dbReference type="GO" id="GO:0031992">
    <property type="term" value="F:energy transducer activity"/>
    <property type="evidence" value="ECO:0007669"/>
    <property type="project" value="TreeGrafter"/>
</dbReference>
<dbReference type="InterPro" id="IPR006260">
    <property type="entry name" value="TonB/TolA_C"/>
</dbReference>
<accession>A0A855X3Y0</accession>
<evidence type="ECO:0000313" key="13">
    <source>
        <dbReference type="Proteomes" id="UP000250918"/>
    </source>
</evidence>
<dbReference type="SUPFAM" id="SSF74653">
    <property type="entry name" value="TolA/TonB C-terminal domain"/>
    <property type="match status" value="1"/>
</dbReference>
<evidence type="ECO:0000256" key="3">
    <source>
        <dbReference type="ARBA" id="ARBA00022448"/>
    </source>
</evidence>
<comment type="similarity">
    <text evidence="2">Belongs to the TonB family.</text>
</comment>
<evidence type="ECO:0000259" key="11">
    <source>
        <dbReference type="PROSITE" id="PS52015"/>
    </source>
</evidence>
<feature type="domain" description="TonB C-terminal" evidence="11">
    <location>
        <begin position="157"/>
        <end position="245"/>
    </location>
</feature>
<evidence type="ECO:0000256" key="4">
    <source>
        <dbReference type="ARBA" id="ARBA00022475"/>
    </source>
</evidence>
<protein>
    <recommendedName>
        <fullName evidence="11">TonB C-terminal domain-containing protein</fullName>
    </recommendedName>
</protein>
<evidence type="ECO:0000256" key="10">
    <source>
        <dbReference type="SAM" id="SignalP"/>
    </source>
</evidence>